<evidence type="ECO:0000256" key="4">
    <source>
        <dbReference type="ARBA" id="ARBA00022741"/>
    </source>
</evidence>
<protein>
    <recommendedName>
        <fullName evidence="1 6">Glutamate--cysteine ligase</fullName>
        <ecNumber evidence="1 6">6.3.2.2</ecNumber>
    </recommendedName>
    <alternativeName>
        <fullName evidence="6">Gamma-ECS</fullName>
    </alternativeName>
    <alternativeName>
        <fullName evidence="6">Gamma-glutamylcysteine synthetase</fullName>
    </alternativeName>
</protein>
<dbReference type="OrthoDB" id="7939818at2759"/>
<evidence type="ECO:0000313" key="8">
    <source>
        <dbReference type="Proteomes" id="UP000271087"/>
    </source>
</evidence>
<keyword evidence="8" id="KW-1185">Reference proteome</keyword>
<name>A0A182EQU7_ONCOC</name>
<dbReference type="EC" id="6.3.2.2" evidence="1 6"/>
<dbReference type="GO" id="GO:0004357">
    <property type="term" value="F:glutamate-cysteine ligase activity"/>
    <property type="evidence" value="ECO:0007669"/>
    <property type="project" value="UniProtKB-UniRule"/>
</dbReference>
<keyword evidence="2 6" id="KW-0436">Ligase</keyword>
<organism evidence="9">
    <name type="scientific">Onchocerca ochengi</name>
    <name type="common">Filarial nematode worm</name>
    <dbReference type="NCBI Taxonomy" id="42157"/>
    <lineage>
        <taxon>Eukaryota</taxon>
        <taxon>Metazoa</taxon>
        <taxon>Ecdysozoa</taxon>
        <taxon>Nematoda</taxon>
        <taxon>Chromadorea</taxon>
        <taxon>Rhabditida</taxon>
        <taxon>Spirurina</taxon>
        <taxon>Spiruromorpha</taxon>
        <taxon>Filarioidea</taxon>
        <taxon>Onchocercidae</taxon>
        <taxon>Onchocerca</taxon>
    </lineage>
</organism>
<comment type="catalytic activity">
    <reaction evidence="6">
        <text>L-cysteine + L-glutamate + ATP = gamma-L-glutamyl-L-cysteine + ADP + phosphate + H(+)</text>
        <dbReference type="Rhea" id="RHEA:13285"/>
        <dbReference type="ChEBI" id="CHEBI:15378"/>
        <dbReference type="ChEBI" id="CHEBI:29985"/>
        <dbReference type="ChEBI" id="CHEBI:30616"/>
        <dbReference type="ChEBI" id="CHEBI:35235"/>
        <dbReference type="ChEBI" id="CHEBI:43474"/>
        <dbReference type="ChEBI" id="CHEBI:58173"/>
        <dbReference type="ChEBI" id="CHEBI:456216"/>
        <dbReference type="EC" id="6.3.2.2"/>
    </reaction>
</comment>
<evidence type="ECO:0000313" key="7">
    <source>
        <dbReference type="EMBL" id="VDM94239.1"/>
    </source>
</evidence>
<evidence type="ECO:0000256" key="6">
    <source>
        <dbReference type="RuleBase" id="RU367135"/>
    </source>
</evidence>
<dbReference type="GO" id="GO:0005524">
    <property type="term" value="F:ATP binding"/>
    <property type="evidence" value="ECO:0007669"/>
    <property type="project" value="UniProtKB-UniRule"/>
</dbReference>
<dbReference type="WBParaSite" id="nOo.2.0.1.t10512-RA">
    <property type="protein sequence ID" value="nOo.2.0.1.t10512-RA"/>
    <property type="gene ID" value="nOo.2.0.1.g10512"/>
</dbReference>
<reference evidence="7 8" key="2">
    <citation type="submission" date="2018-08" db="EMBL/GenBank/DDBJ databases">
        <authorList>
            <person name="Laetsch R D."/>
            <person name="Stevens L."/>
            <person name="Kumar S."/>
            <person name="Blaxter L. M."/>
        </authorList>
    </citation>
    <scope>NUCLEOTIDE SEQUENCE [LARGE SCALE GENOMIC DNA]</scope>
</reference>
<dbReference type="GO" id="GO:0006750">
    <property type="term" value="P:glutathione biosynthetic process"/>
    <property type="evidence" value="ECO:0007669"/>
    <property type="project" value="UniProtKB-UniRule"/>
</dbReference>
<reference evidence="9" key="1">
    <citation type="submission" date="2016-06" db="UniProtKB">
        <authorList>
            <consortium name="WormBaseParasite"/>
        </authorList>
    </citation>
    <scope>IDENTIFICATION</scope>
</reference>
<dbReference type="PANTHER" id="PTHR11164:SF0">
    <property type="entry name" value="GLUTAMATE--CYSTEINE LIGASE CATALYTIC SUBUNIT"/>
    <property type="match status" value="1"/>
</dbReference>
<gene>
    <name evidence="7" type="ORF">NOO_LOCUS10512</name>
</gene>
<dbReference type="EMBL" id="UYRW01006106">
    <property type="protein sequence ID" value="VDM94239.1"/>
    <property type="molecule type" value="Genomic_DNA"/>
</dbReference>
<evidence type="ECO:0000256" key="5">
    <source>
        <dbReference type="ARBA" id="ARBA00022840"/>
    </source>
</evidence>
<keyword evidence="4 6" id="KW-0547">Nucleotide-binding</keyword>
<sequence length="69" mass="7910">MGLLTLGTPLSWNETVPYVDYIKEHGIAQFIALYHRLKGREGDQLKWGDEIEYTIVKFDDDAKRVGALN</sequence>
<evidence type="ECO:0000256" key="1">
    <source>
        <dbReference type="ARBA" id="ARBA00012220"/>
    </source>
</evidence>
<dbReference type="Gene3D" id="3.30.590.50">
    <property type="match status" value="1"/>
</dbReference>
<evidence type="ECO:0000256" key="2">
    <source>
        <dbReference type="ARBA" id="ARBA00022598"/>
    </source>
</evidence>
<accession>A0A182EQU7</accession>
<dbReference type="AlphaFoldDB" id="A0A182EQU7"/>
<dbReference type="UniPathway" id="UPA00142">
    <property type="reaction ID" value="UER00209"/>
</dbReference>
<dbReference type="Proteomes" id="UP000271087">
    <property type="component" value="Unassembled WGS sequence"/>
</dbReference>
<dbReference type="InterPro" id="IPR004308">
    <property type="entry name" value="GCS"/>
</dbReference>
<comment type="similarity">
    <text evidence="6">Belongs to the glutamate--cysteine ligase type 3 family.</text>
</comment>
<dbReference type="STRING" id="42157.A0A182EQU7"/>
<proteinExistence type="inferred from homology"/>
<keyword evidence="3 6" id="KW-0317">Glutathione biosynthesis</keyword>
<dbReference type="GO" id="GO:0017109">
    <property type="term" value="C:glutamate-cysteine ligase complex"/>
    <property type="evidence" value="ECO:0007669"/>
    <property type="project" value="TreeGrafter"/>
</dbReference>
<dbReference type="PANTHER" id="PTHR11164">
    <property type="entry name" value="GLUTAMATE CYSTEINE LIGASE"/>
    <property type="match status" value="1"/>
</dbReference>
<evidence type="ECO:0000256" key="3">
    <source>
        <dbReference type="ARBA" id="ARBA00022684"/>
    </source>
</evidence>
<keyword evidence="5 6" id="KW-0067">ATP-binding</keyword>
<comment type="pathway">
    <text evidence="6">Sulfur metabolism; glutathione biosynthesis; glutathione from L-cysteine and L-glutamate: step 1/2.</text>
</comment>
<evidence type="ECO:0000313" key="9">
    <source>
        <dbReference type="WBParaSite" id="nOo.2.0.1.t10512-RA"/>
    </source>
</evidence>